<proteinExistence type="predicted"/>
<gene>
    <name evidence="1" type="ORF">ACFFI0_03825</name>
</gene>
<dbReference type="RefSeq" id="WP_130854620.1">
    <property type="nucleotide sequence ID" value="NZ_JBHLWO010000001.1"/>
</dbReference>
<evidence type="ECO:0000313" key="1">
    <source>
        <dbReference type="EMBL" id="MFC0317419.1"/>
    </source>
</evidence>
<reference evidence="1 2" key="1">
    <citation type="submission" date="2024-09" db="EMBL/GenBank/DDBJ databases">
        <authorList>
            <person name="Sun Q."/>
            <person name="Mori K."/>
        </authorList>
    </citation>
    <scope>NUCLEOTIDE SEQUENCE [LARGE SCALE GENOMIC DNA]</scope>
    <source>
        <strain evidence="1 2">CCM 7765</strain>
    </source>
</reference>
<organism evidence="1 2">
    <name type="scientific">Olivibacter oleidegradans</name>
    <dbReference type="NCBI Taxonomy" id="760123"/>
    <lineage>
        <taxon>Bacteria</taxon>
        <taxon>Pseudomonadati</taxon>
        <taxon>Bacteroidota</taxon>
        <taxon>Sphingobacteriia</taxon>
        <taxon>Sphingobacteriales</taxon>
        <taxon>Sphingobacteriaceae</taxon>
        <taxon>Olivibacter</taxon>
    </lineage>
</organism>
<dbReference type="PANTHER" id="PTHR32234">
    <property type="entry name" value="THIOL:DISULFIDE INTERCHANGE PROTEIN DSBD"/>
    <property type="match status" value="1"/>
</dbReference>
<accession>A0ABV6HEU9</accession>
<name>A0ABV6HEU9_9SPHI</name>
<dbReference type="PANTHER" id="PTHR32234:SF0">
    <property type="entry name" value="THIOL:DISULFIDE INTERCHANGE PROTEIN DSBD"/>
    <property type="match status" value="1"/>
</dbReference>
<evidence type="ECO:0000313" key="2">
    <source>
        <dbReference type="Proteomes" id="UP001589774"/>
    </source>
</evidence>
<dbReference type="Gene3D" id="3.40.30.10">
    <property type="entry name" value="Glutaredoxin"/>
    <property type="match status" value="1"/>
</dbReference>
<keyword evidence="2" id="KW-1185">Reference proteome</keyword>
<dbReference type="Proteomes" id="UP001589774">
    <property type="component" value="Unassembled WGS sequence"/>
</dbReference>
<dbReference type="Pfam" id="PF13899">
    <property type="entry name" value="Thioredoxin_7"/>
    <property type="match status" value="1"/>
</dbReference>
<protein>
    <submittedName>
        <fullName evidence="1">Thioredoxin family protein</fullName>
    </submittedName>
</protein>
<sequence length="164" mass="19078">MKKILGIFFIYIVFVLQVAAQQERQKLYHPEADAQSEIQAAVEKAKKERKHVFIQIGGNWCVWCLRFNELVTGNDTLKNYIQRNYEVVHVNYSKENKNEAVLASLEYPQRFGFPVFVILNEKGNRIHTQNSAYLEEGKGHSAKKVLEFLENWSPTALDPKSYKQ</sequence>
<dbReference type="EMBL" id="JBHLWO010000001">
    <property type="protein sequence ID" value="MFC0317419.1"/>
    <property type="molecule type" value="Genomic_DNA"/>
</dbReference>
<dbReference type="InterPro" id="IPR036249">
    <property type="entry name" value="Thioredoxin-like_sf"/>
</dbReference>
<comment type="caution">
    <text evidence="1">The sequence shown here is derived from an EMBL/GenBank/DDBJ whole genome shotgun (WGS) entry which is preliminary data.</text>
</comment>
<dbReference type="SUPFAM" id="SSF52833">
    <property type="entry name" value="Thioredoxin-like"/>
    <property type="match status" value="1"/>
</dbReference>